<evidence type="ECO:0000313" key="1">
    <source>
        <dbReference type="EMBL" id="KAJ7989564.1"/>
    </source>
</evidence>
<reference evidence="1" key="1">
    <citation type="submission" date="2021-05" db="EMBL/GenBank/DDBJ databases">
        <authorList>
            <person name="Pan Q."/>
            <person name="Jouanno E."/>
            <person name="Zahm M."/>
            <person name="Klopp C."/>
            <person name="Cabau C."/>
            <person name="Louis A."/>
            <person name="Berthelot C."/>
            <person name="Parey E."/>
            <person name="Roest Crollius H."/>
            <person name="Montfort J."/>
            <person name="Robinson-Rechavi M."/>
            <person name="Bouchez O."/>
            <person name="Lampietro C."/>
            <person name="Lopez Roques C."/>
            <person name="Donnadieu C."/>
            <person name="Postlethwait J."/>
            <person name="Bobe J."/>
            <person name="Dillon D."/>
            <person name="Chandos A."/>
            <person name="von Hippel F."/>
            <person name="Guiguen Y."/>
        </authorList>
    </citation>
    <scope>NUCLEOTIDE SEQUENCE</scope>
    <source>
        <strain evidence="1">YG-Jan2019</strain>
    </source>
</reference>
<dbReference type="EMBL" id="CM055756">
    <property type="protein sequence ID" value="KAJ7989564.1"/>
    <property type="molecule type" value="Genomic_DNA"/>
</dbReference>
<name>A0ACC2FDY7_DALPE</name>
<dbReference type="Proteomes" id="UP001157502">
    <property type="component" value="Chromosome 29"/>
</dbReference>
<comment type="caution">
    <text evidence="1">The sequence shown here is derived from an EMBL/GenBank/DDBJ whole genome shotgun (WGS) entry which is preliminary data.</text>
</comment>
<keyword evidence="2" id="KW-1185">Reference proteome</keyword>
<gene>
    <name evidence="1" type="ORF">DPEC_G00305850</name>
</gene>
<sequence length="133" mass="14849">MEHFFAIPSLIFKLRDFSLTNPEKTRSKTFALSLGLSTPLGISPFICQSFGRERAREVRGEVDVGWGGLAGGEHLERLQRSPLTAARHMAGPREGWALSPGKVLTLRQPGDEKNRGRGRERRRERRAPRGGNS</sequence>
<proteinExistence type="predicted"/>
<protein>
    <submittedName>
        <fullName evidence="1">Uncharacterized protein</fullName>
    </submittedName>
</protein>
<organism evidence="1 2">
    <name type="scientific">Dallia pectoralis</name>
    <name type="common">Alaska blackfish</name>
    <dbReference type="NCBI Taxonomy" id="75939"/>
    <lineage>
        <taxon>Eukaryota</taxon>
        <taxon>Metazoa</taxon>
        <taxon>Chordata</taxon>
        <taxon>Craniata</taxon>
        <taxon>Vertebrata</taxon>
        <taxon>Euteleostomi</taxon>
        <taxon>Actinopterygii</taxon>
        <taxon>Neopterygii</taxon>
        <taxon>Teleostei</taxon>
        <taxon>Protacanthopterygii</taxon>
        <taxon>Esociformes</taxon>
        <taxon>Umbridae</taxon>
        <taxon>Dallia</taxon>
    </lineage>
</organism>
<evidence type="ECO:0000313" key="2">
    <source>
        <dbReference type="Proteomes" id="UP001157502"/>
    </source>
</evidence>
<accession>A0ACC2FDY7</accession>